<dbReference type="PROSITE" id="PS51437">
    <property type="entry name" value="CG_1"/>
    <property type="match status" value="1"/>
</dbReference>
<proteinExistence type="predicted"/>
<dbReference type="InterPro" id="IPR005559">
    <property type="entry name" value="CG-1_dom"/>
</dbReference>
<keyword evidence="3" id="KW-1185">Reference proteome</keyword>
<dbReference type="Proteomes" id="UP001209570">
    <property type="component" value="Unassembled WGS sequence"/>
</dbReference>
<dbReference type="Pfam" id="PF03859">
    <property type="entry name" value="CG-1"/>
    <property type="match status" value="1"/>
</dbReference>
<dbReference type="GO" id="GO:0003677">
    <property type="term" value="F:DNA binding"/>
    <property type="evidence" value="ECO:0007669"/>
    <property type="project" value="InterPro"/>
</dbReference>
<evidence type="ECO:0000313" key="2">
    <source>
        <dbReference type="EMBL" id="KAJ0402317.1"/>
    </source>
</evidence>
<name>A0AAD5QBF0_PYTIN</name>
<evidence type="ECO:0000313" key="3">
    <source>
        <dbReference type="Proteomes" id="UP001209570"/>
    </source>
</evidence>
<protein>
    <recommendedName>
        <fullName evidence="1">CG-1 domain-containing protein</fullName>
    </recommendedName>
</protein>
<evidence type="ECO:0000259" key="1">
    <source>
        <dbReference type="PROSITE" id="PS51437"/>
    </source>
</evidence>
<organism evidence="2 3">
    <name type="scientific">Pythium insidiosum</name>
    <name type="common">Pythiosis disease agent</name>
    <dbReference type="NCBI Taxonomy" id="114742"/>
    <lineage>
        <taxon>Eukaryota</taxon>
        <taxon>Sar</taxon>
        <taxon>Stramenopiles</taxon>
        <taxon>Oomycota</taxon>
        <taxon>Peronosporomycetes</taxon>
        <taxon>Pythiales</taxon>
        <taxon>Pythiaceae</taxon>
        <taxon>Pythium</taxon>
    </lineage>
</organism>
<gene>
    <name evidence="2" type="ORF">P43SY_008558</name>
</gene>
<accession>A0AAD5QBF0</accession>
<sequence length="102" mass="11958">MSTDAATVAVRATELREAATRRWLVKDELVFLLQHYELTRLPLWRVLQRRPASGSLMFYDINSVPDFKKDGWQWQKRKDNSGRVREDRAKLVINRSITILGT</sequence>
<dbReference type="AlphaFoldDB" id="A0AAD5QBF0"/>
<comment type="caution">
    <text evidence="2">The sequence shown here is derived from an EMBL/GenBank/DDBJ whole genome shotgun (WGS) entry which is preliminary data.</text>
</comment>
<feature type="domain" description="CG-1" evidence="1">
    <location>
        <begin position="12"/>
        <end position="102"/>
    </location>
</feature>
<dbReference type="EMBL" id="JAKCXM010000105">
    <property type="protein sequence ID" value="KAJ0402317.1"/>
    <property type="molecule type" value="Genomic_DNA"/>
</dbReference>
<reference evidence="2" key="1">
    <citation type="submission" date="2021-12" db="EMBL/GenBank/DDBJ databases">
        <title>Prjna785345.</title>
        <authorList>
            <person name="Rujirawat T."/>
            <person name="Krajaejun T."/>
        </authorList>
    </citation>
    <scope>NUCLEOTIDE SEQUENCE</scope>
    <source>
        <strain evidence="2">Pi057C3</strain>
    </source>
</reference>